<evidence type="ECO:0000313" key="2">
    <source>
        <dbReference type="EMBL" id="MBB6731870.1"/>
    </source>
</evidence>
<feature type="transmembrane region" description="Helical" evidence="1">
    <location>
        <begin position="262"/>
        <end position="284"/>
    </location>
</feature>
<keyword evidence="1" id="KW-0812">Transmembrane</keyword>
<organism evidence="2 3">
    <name type="scientific">Cohnella zeiphila</name>
    <dbReference type="NCBI Taxonomy" id="2761120"/>
    <lineage>
        <taxon>Bacteria</taxon>
        <taxon>Bacillati</taxon>
        <taxon>Bacillota</taxon>
        <taxon>Bacilli</taxon>
        <taxon>Bacillales</taxon>
        <taxon>Paenibacillaceae</taxon>
        <taxon>Cohnella</taxon>
    </lineage>
</organism>
<keyword evidence="1" id="KW-1133">Transmembrane helix</keyword>
<keyword evidence="1" id="KW-0472">Membrane</keyword>
<evidence type="ECO:0000313" key="3">
    <source>
        <dbReference type="Proteomes" id="UP000564644"/>
    </source>
</evidence>
<reference evidence="2 3" key="1">
    <citation type="submission" date="2020-08" db="EMBL/GenBank/DDBJ databases">
        <title>Cohnella phylogeny.</title>
        <authorList>
            <person name="Dunlap C."/>
        </authorList>
    </citation>
    <scope>NUCLEOTIDE SEQUENCE [LARGE SCALE GENOMIC DNA]</scope>
    <source>
        <strain evidence="2 3">CBP 2801</strain>
    </source>
</reference>
<feature type="transmembrane region" description="Helical" evidence="1">
    <location>
        <begin position="95"/>
        <end position="112"/>
    </location>
</feature>
<feature type="transmembrane region" description="Helical" evidence="1">
    <location>
        <begin position="12"/>
        <end position="32"/>
    </location>
</feature>
<name>A0A7X0SKU8_9BACL</name>
<keyword evidence="3" id="KW-1185">Reference proteome</keyword>
<comment type="caution">
    <text evidence="2">The sequence shown here is derived from an EMBL/GenBank/DDBJ whole genome shotgun (WGS) entry which is preliminary data.</text>
</comment>
<dbReference type="AlphaFoldDB" id="A0A7X0SKU8"/>
<sequence>MDYDLGLYQWLGWTVQFALAATAIFFLLRALSARSPRFRISRRLMRNRQPPRWWLRSMGADRDSPALRERASLLAGCGIRLAPEVYLAARRSLQLLLPAIAVAAYGLERAGALASLDFGYTAAVMAAGLLLLFWERMFLEAYRRFRADRIRKELVIVSSQLLYYSGSRLHLHGKLTRCLPFTKLMRSDLQLLLNEWYHRPDSALARFRERLGTTDAYGFVETIRTLRLGESEEVYDMMREMAKEYKAKIELAKAGRKETVSYVLFVLAGIPILYTFQIFLYPWVQQSQRLFDLLNS</sequence>
<evidence type="ECO:0000256" key="1">
    <source>
        <dbReference type="SAM" id="Phobius"/>
    </source>
</evidence>
<accession>A0A7X0SKU8</accession>
<feature type="transmembrane region" description="Helical" evidence="1">
    <location>
        <begin position="118"/>
        <end position="139"/>
    </location>
</feature>
<proteinExistence type="predicted"/>
<dbReference type="Proteomes" id="UP000564644">
    <property type="component" value="Unassembled WGS sequence"/>
</dbReference>
<dbReference type="EMBL" id="JACJVO010000016">
    <property type="protein sequence ID" value="MBB6731870.1"/>
    <property type="molecule type" value="Genomic_DNA"/>
</dbReference>
<dbReference type="RefSeq" id="WP_185129543.1">
    <property type="nucleotide sequence ID" value="NZ_JACJVO010000016.1"/>
</dbReference>
<evidence type="ECO:0008006" key="4">
    <source>
        <dbReference type="Google" id="ProtNLM"/>
    </source>
</evidence>
<protein>
    <recommendedName>
        <fullName evidence="4">Type II secretion system protein GspF domain-containing protein</fullName>
    </recommendedName>
</protein>
<gene>
    <name evidence="2" type="ORF">H7C18_13195</name>
</gene>